<dbReference type="PANTHER" id="PTHR33395">
    <property type="entry name" value="TRANSCRIPTASE, PUTATIVE-RELATED-RELATED"/>
    <property type="match status" value="1"/>
</dbReference>
<protein>
    <recommendedName>
        <fullName evidence="2">Endonuclease/exonuclease/phosphatase domain-containing protein</fullName>
    </recommendedName>
</protein>
<accession>A0A6J8D027</accession>
<proteinExistence type="predicted"/>
<dbReference type="InterPro" id="IPR005135">
    <property type="entry name" value="Endo/exonuclease/phosphatase"/>
</dbReference>
<dbReference type="Pfam" id="PF03372">
    <property type="entry name" value="Exo_endo_phos"/>
    <property type="match status" value="1"/>
</dbReference>
<dbReference type="InterPro" id="IPR036691">
    <property type="entry name" value="Endo/exonu/phosph_ase_sf"/>
</dbReference>
<feature type="region of interest" description="Disordered" evidence="1">
    <location>
        <begin position="1"/>
        <end position="24"/>
    </location>
</feature>
<dbReference type="OrthoDB" id="5987290at2759"/>
<evidence type="ECO:0000256" key="1">
    <source>
        <dbReference type="SAM" id="MobiDB-lite"/>
    </source>
</evidence>
<dbReference type="Gene3D" id="3.60.10.10">
    <property type="entry name" value="Endonuclease/exonuclease/phosphatase"/>
    <property type="match status" value="1"/>
</dbReference>
<dbReference type="Proteomes" id="UP000507470">
    <property type="component" value="Unassembled WGS sequence"/>
</dbReference>
<gene>
    <name evidence="3" type="ORF">MCOR_34678</name>
</gene>
<evidence type="ECO:0000259" key="2">
    <source>
        <dbReference type="Pfam" id="PF03372"/>
    </source>
</evidence>
<dbReference type="GO" id="GO:0031012">
    <property type="term" value="C:extracellular matrix"/>
    <property type="evidence" value="ECO:0007669"/>
    <property type="project" value="TreeGrafter"/>
</dbReference>
<dbReference type="GO" id="GO:0003824">
    <property type="term" value="F:catalytic activity"/>
    <property type="evidence" value="ECO:0007669"/>
    <property type="project" value="InterPro"/>
</dbReference>
<dbReference type="PANTHER" id="PTHR33395:SF22">
    <property type="entry name" value="REVERSE TRANSCRIPTASE DOMAIN-CONTAINING PROTEIN"/>
    <property type="match status" value="1"/>
</dbReference>
<organism evidence="3 4">
    <name type="scientific">Mytilus coruscus</name>
    <name type="common">Sea mussel</name>
    <dbReference type="NCBI Taxonomy" id="42192"/>
    <lineage>
        <taxon>Eukaryota</taxon>
        <taxon>Metazoa</taxon>
        <taxon>Spiralia</taxon>
        <taxon>Lophotrochozoa</taxon>
        <taxon>Mollusca</taxon>
        <taxon>Bivalvia</taxon>
        <taxon>Autobranchia</taxon>
        <taxon>Pteriomorphia</taxon>
        <taxon>Mytilida</taxon>
        <taxon>Mytiloidea</taxon>
        <taxon>Mytilidae</taxon>
        <taxon>Mytilinae</taxon>
        <taxon>Mytilus</taxon>
    </lineage>
</organism>
<evidence type="ECO:0000313" key="4">
    <source>
        <dbReference type="Proteomes" id="UP000507470"/>
    </source>
</evidence>
<dbReference type="GO" id="GO:0061343">
    <property type="term" value="P:cell adhesion involved in heart morphogenesis"/>
    <property type="evidence" value="ECO:0007669"/>
    <property type="project" value="TreeGrafter"/>
</dbReference>
<dbReference type="SUPFAM" id="SSF56219">
    <property type="entry name" value="DNase I-like"/>
    <property type="match status" value="1"/>
</dbReference>
<sequence length="462" mass="53010">MQRPVKSIKKEATIQRPAKSIKKKATIQRPVKSIKKKATIHRPVKSIKKEAIVQRPVKSIEKEATVQRPVKIIEQEATIQRQARSIKKEATIQRQVKNIKKEAIKRPCYILVALKQIQVRLTTKPRQIVLLSNFYDLFSKSLTFLHLNIQSLTPKLDLIAAEYQEFDILAFTESCLNSSHTDDSINLLNFHSPFCRDRGPHKLCGGVVVYVKNNLNVRRRADLEIDELEAIWLELKLQNKKILFGIFYISPNSGHETWVKVETSLDMALNDNKDNIVVSGDFNENQHNISNSKIKALINQFNLTQMIDEPTHFTENSSLLIDLIMTSNVNDISYCCVGPPLTDQIRYHCPVIGYLNFLTTPIKAFKRKIWLYDKGDYDIFRNTLDEAAWDTQMASDSVDEVTENMTNTILQAATISIPNKIITVRKISSAWLKNDIKKLLGKRIEFAERQKKLNNLTGINLK</sequence>
<feature type="domain" description="Endonuclease/exonuclease/phosphatase" evidence="2">
    <location>
        <begin position="147"/>
        <end position="328"/>
    </location>
</feature>
<keyword evidence="4" id="KW-1185">Reference proteome</keyword>
<name>A0A6J8D027_MYTCO</name>
<dbReference type="AlphaFoldDB" id="A0A6J8D027"/>
<evidence type="ECO:0000313" key="3">
    <source>
        <dbReference type="EMBL" id="CAC5400500.1"/>
    </source>
</evidence>
<dbReference type="GO" id="GO:0007508">
    <property type="term" value="P:larval heart development"/>
    <property type="evidence" value="ECO:0007669"/>
    <property type="project" value="TreeGrafter"/>
</dbReference>
<dbReference type="EMBL" id="CACVKT020006205">
    <property type="protein sequence ID" value="CAC5400500.1"/>
    <property type="molecule type" value="Genomic_DNA"/>
</dbReference>
<reference evidence="3 4" key="1">
    <citation type="submission" date="2020-06" db="EMBL/GenBank/DDBJ databases">
        <authorList>
            <person name="Li R."/>
            <person name="Bekaert M."/>
        </authorList>
    </citation>
    <scope>NUCLEOTIDE SEQUENCE [LARGE SCALE GENOMIC DNA]</scope>
    <source>
        <strain evidence="4">wild</strain>
    </source>
</reference>